<feature type="transmembrane region" description="Helical" evidence="7">
    <location>
        <begin position="273"/>
        <end position="290"/>
    </location>
</feature>
<feature type="region of interest" description="Disordered" evidence="6">
    <location>
        <begin position="1"/>
        <end position="63"/>
    </location>
</feature>
<dbReference type="PROSITE" id="PS50850">
    <property type="entry name" value="MFS"/>
    <property type="match status" value="1"/>
</dbReference>
<dbReference type="GO" id="GO:0005886">
    <property type="term" value="C:plasma membrane"/>
    <property type="evidence" value="ECO:0007669"/>
    <property type="project" value="TreeGrafter"/>
</dbReference>
<evidence type="ECO:0000313" key="9">
    <source>
        <dbReference type="EMBL" id="WEW58846.1"/>
    </source>
</evidence>
<feature type="transmembrane region" description="Helical" evidence="7">
    <location>
        <begin position="374"/>
        <end position="395"/>
    </location>
</feature>
<keyword evidence="3 7" id="KW-0812">Transmembrane</keyword>
<evidence type="ECO:0000256" key="5">
    <source>
        <dbReference type="ARBA" id="ARBA00023136"/>
    </source>
</evidence>
<feature type="transmembrane region" description="Helical" evidence="7">
    <location>
        <begin position="195"/>
        <end position="219"/>
    </location>
</feature>
<evidence type="ECO:0000256" key="7">
    <source>
        <dbReference type="SAM" id="Phobius"/>
    </source>
</evidence>
<keyword evidence="5 7" id="KW-0472">Membrane</keyword>
<feature type="transmembrane region" description="Helical" evidence="7">
    <location>
        <begin position="511"/>
        <end position="530"/>
    </location>
</feature>
<feature type="transmembrane region" description="Helical" evidence="7">
    <location>
        <begin position="243"/>
        <end position="261"/>
    </location>
</feature>
<dbReference type="Gene3D" id="1.20.1250.20">
    <property type="entry name" value="MFS general substrate transporter like domains"/>
    <property type="match status" value="1"/>
</dbReference>
<dbReference type="SUPFAM" id="SSF103473">
    <property type="entry name" value="MFS general substrate transporter"/>
    <property type="match status" value="1"/>
</dbReference>
<dbReference type="Pfam" id="PF07690">
    <property type="entry name" value="MFS_1"/>
    <property type="match status" value="2"/>
</dbReference>
<evidence type="ECO:0000256" key="4">
    <source>
        <dbReference type="ARBA" id="ARBA00022989"/>
    </source>
</evidence>
<feature type="transmembrane region" description="Helical" evidence="7">
    <location>
        <begin position="310"/>
        <end position="331"/>
    </location>
</feature>
<proteinExistence type="predicted"/>
<dbReference type="EMBL" id="CP120628">
    <property type="protein sequence ID" value="WEW58846.1"/>
    <property type="molecule type" value="Genomic_DNA"/>
</dbReference>
<feature type="transmembrane region" description="Helical" evidence="7">
    <location>
        <begin position="163"/>
        <end position="188"/>
    </location>
</feature>
<evidence type="ECO:0000256" key="3">
    <source>
        <dbReference type="ARBA" id="ARBA00022692"/>
    </source>
</evidence>
<protein>
    <recommendedName>
        <fullName evidence="8">Major facilitator superfamily (MFS) profile domain-containing protein</fullName>
    </recommendedName>
</protein>
<name>A0AAF0DHK6_9EURO</name>
<dbReference type="PANTHER" id="PTHR23501">
    <property type="entry name" value="MAJOR FACILITATOR SUPERFAMILY"/>
    <property type="match status" value="1"/>
</dbReference>
<gene>
    <name evidence="9" type="ORF">PRK78_004314</name>
</gene>
<sequence>MTSTHTLGSEKSEHTYFPGFLDPKSEPGSTHVPSTAPERESSENTTNDNDETQEKPDGAKPNEYPSGPRLVIIILALVLGIFLVSLDLTIVATAIPKITDQFHGLADVSWYSSAFFMTIGGFQSAWGKAYKYFPLKISFLMSIFIFELGSLICGVAPNSTALIVGRAIAGLGAAGIGSGTYTIIAFSAGPKRRPLFTGIIGTSYGIAAVVGPLIGGAFADKTPSAAKPKAATLREKLMQMDPVGAILVMGAVISYILALHYGGQTYAWDSSQVVGLLVGFVVLSAAFAAWEWCQEDRAMVPFRLAGNRVYLVSSVFAFFFSGAYFLIIYYLPIYFQSIDNVSPEMSGVRNLPLILAVTIAMLASGAYISTTGIAAPIVVVGAAIATVSAGLLYTLDIGTEKGKWIGYQIIGGVGWGIASQIPIVTVQATAPAADLAEVTAILLFFQTIGGAFMVSAAQAAFVNVLVKVLPHSAPGIDPAIIVNTGATALRKVFSADQVHGILVAYMRGLKIAFAIGLASTGAAFIIITLFQRWNRLNTAAIAGGGEAA</sequence>
<organism evidence="9 10">
    <name type="scientific">Emydomyces testavorans</name>
    <dbReference type="NCBI Taxonomy" id="2070801"/>
    <lineage>
        <taxon>Eukaryota</taxon>
        <taxon>Fungi</taxon>
        <taxon>Dikarya</taxon>
        <taxon>Ascomycota</taxon>
        <taxon>Pezizomycotina</taxon>
        <taxon>Eurotiomycetes</taxon>
        <taxon>Eurotiomycetidae</taxon>
        <taxon>Onygenales</taxon>
        <taxon>Nannizziopsiaceae</taxon>
        <taxon>Emydomyces</taxon>
    </lineage>
</organism>
<dbReference type="PANTHER" id="PTHR23501:SF177">
    <property type="entry name" value="MAJOR FACILITATOR SUPERFAMILY (MFS) PROFILE DOMAIN-CONTAINING PROTEIN-RELATED"/>
    <property type="match status" value="1"/>
</dbReference>
<dbReference type="InterPro" id="IPR011701">
    <property type="entry name" value="MFS"/>
</dbReference>
<accession>A0AAF0DHK6</accession>
<feature type="domain" description="Major facilitator superfamily (MFS) profile" evidence="8">
    <location>
        <begin position="73"/>
        <end position="535"/>
    </location>
</feature>
<dbReference type="CDD" id="cd17502">
    <property type="entry name" value="MFS_Azr1_MDR_like"/>
    <property type="match status" value="1"/>
</dbReference>
<feature type="transmembrane region" description="Helical" evidence="7">
    <location>
        <begin position="70"/>
        <end position="96"/>
    </location>
</feature>
<evidence type="ECO:0000256" key="6">
    <source>
        <dbReference type="SAM" id="MobiDB-lite"/>
    </source>
</evidence>
<reference evidence="9" key="1">
    <citation type="submission" date="2023-03" db="EMBL/GenBank/DDBJ databases">
        <title>Emydomyces testavorans Genome Sequence.</title>
        <authorList>
            <person name="Hoyer L."/>
        </authorList>
    </citation>
    <scope>NUCLEOTIDE SEQUENCE</scope>
    <source>
        <strain evidence="9">16-2883</strain>
    </source>
</reference>
<dbReference type="InterPro" id="IPR036259">
    <property type="entry name" value="MFS_trans_sf"/>
</dbReference>
<dbReference type="GO" id="GO:0022857">
    <property type="term" value="F:transmembrane transporter activity"/>
    <property type="evidence" value="ECO:0007669"/>
    <property type="project" value="InterPro"/>
</dbReference>
<keyword evidence="2" id="KW-0813">Transport</keyword>
<dbReference type="FunFam" id="1.20.1250.20:FF:000196">
    <property type="entry name" value="MFS toxin efflux pump (AflT)"/>
    <property type="match status" value="1"/>
</dbReference>
<evidence type="ECO:0000313" key="10">
    <source>
        <dbReference type="Proteomes" id="UP001219355"/>
    </source>
</evidence>
<evidence type="ECO:0000259" key="8">
    <source>
        <dbReference type="PROSITE" id="PS50850"/>
    </source>
</evidence>
<dbReference type="AlphaFoldDB" id="A0AAF0DHK6"/>
<keyword evidence="4 7" id="KW-1133">Transmembrane helix</keyword>
<comment type="subcellular location">
    <subcellularLocation>
        <location evidence="1">Membrane</location>
        <topology evidence="1">Multi-pass membrane protein</topology>
    </subcellularLocation>
</comment>
<evidence type="ECO:0000256" key="2">
    <source>
        <dbReference type="ARBA" id="ARBA00022448"/>
    </source>
</evidence>
<feature type="transmembrane region" description="Helical" evidence="7">
    <location>
        <begin position="138"/>
        <end position="157"/>
    </location>
</feature>
<keyword evidence="10" id="KW-1185">Reference proteome</keyword>
<feature type="transmembrane region" description="Helical" evidence="7">
    <location>
        <begin position="108"/>
        <end position="126"/>
    </location>
</feature>
<dbReference type="InterPro" id="IPR020846">
    <property type="entry name" value="MFS_dom"/>
</dbReference>
<feature type="transmembrane region" description="Helical" evidence="7">
    <location>
        <begin position="407"/>
        <end position="428"/>
    </location>
</feature>
<feature type="transmembrane region" description="Helical" evidence="7">
    <location>
        <begin position="351"/>
        <end position="368"/>
    </location>
</feature>
<evidence type="ECO:0000256" key="1">
    <source>
        <dbReference type="ARBA" id="ARBA00004141"/>
    </source>
</evidence>
<feature type="transmembrane region" description="Helical" evidence="7">
    <location>
        <begin position="440"/>
        <end position="466"/>
    </location>
</feature>
<dbReference type="Proteomes" id="UP001219355">
    <property type="component" value="Chromosome 2"/>
</dbReference>